<feature type="domain" description="Peptidase S9 prolyl oligopeptidase catalytic" evidence="3">
    <location>
        <begin position="470"/>
        <end position="679"/>
    </location>
</feature>
<dbReference type="GO" id="GO:0004252">
    <property type="term" value="F:serine-type endopeptidase activity"/>
    <property type="evidence" value="ECO:0007669"/>
    <property type="project" value="TreeGrafter"/>
</dbReference>
<feature type="region of interest" description="Disordered" evidence="2">
    <location>
        <begin position="682"/>
        <end position="704"/>
    </location>
</feature>
<evidence type="ECO:0000259" key="3">
    <source>
        <dbReference type="Pfam" id="PF00326"/>
    </source>
</evidence>
<dbReference type="EMBL" id="VDUZ01000018">
    <property type="protein sequence ID" value="TXL74458.1"/>
    <property type="molecule type" value="Genomic_DNA"/>
</dbReference>
<keyword evidence="1" id="KW-0378">Hydrolase</keyword>
<dbReference type="InterPro" id="IPR029058">
    <property type="entry name" value="AB_hydrolase_fold"/>
</dbReference>
<sequence length="704" mass="77228">MRLAPGACLRMELSTMASHAARGNRSAMIAWLPFRPMRGRMRRHLGLIVSAFLAVAAAAASAQTHPALKEAALPPLLPVALLAEGDAQTRSRFQIAPDGRSIAWLQRVGGRRQVHLTPIEGGDPTVIRMARDVGVFQWAADSRHLAVSIDPVPGAENPQIMIVDTQAPDTSQRNVTPWPGTRNVVMVPCDMTDGLYLSSNRRDRRYFDIYKLSFAPGSEPQMMAENPGTISSWMFDAAGRILARLTRPDAAGHRTFERCDAIESCARLFELGLEDQVSVLGAVDGEAVAWALSNRGRDKTALVRLDLKTGDEAEIHADPQVDISSVLLAADRRGPLLAVSWPNRQKLRFFDPAIEADLKPLLAADADVIEVRSSDRARRWLVVSVSGALKPTHTLLLDRRTGQRRLLGVSPWAAWLETLSRTEPFSFTARDGRPIPGYVTVPRGIAGRRLPMVMFVHGGPWVRDLGTLDPRVQFLANRGYAVVQVNYRGSSGYGKAHLWAAVGEFGRKMSDDVDDAAQWAIDRGIADPDRIAIMGASYGGYAAMVGMTRTPLLYAAGISFVGVSDLPALMDLMPAYWEPYRWHRMLGQPGDAEARARMWETSPLRLVDKVERPMLIVHGANDPRVRRDQSERFAGALKSFGKPVELHVFPDEGHGLNRPANRVRYYAMIETFLARHLGGRASPSGSGALHEPAVGTGPASNESR</sequence>
<dbReference type="PANTHER" id="PTHR42776:SF27">
    <property type="entry name" value="DIPEPTIDYL PEPTIDASE FAMILY MEMBER 6"/>
    <property type="match status" value="1"/>
</dbReference>
<dbReference type="SUPFAM" id="SSF82171">
    <property type="entry name" value="DPP6 N-terminal domain-like"/>
    <property type="match status" value="1"/>
</dbReference>
<comment type="caution">
    <text evidence="4">The sequence shown here is derived from an EMBL/GenBank/DDBJ whole genome shotgun (WGS) entry which is preliminary data.</text>
</comment>
<gene>
    <name evidence="4" type="ORF">FHP25_16980</name>
</gene>
<accession>A0A5C8PKP1</accession>
<name>A0A5C8PKP1_9HYPH</name>
<protein>
    <submittedName>
        <fullName evidence="4">S9 family peptidase</fullName>
    </submittedName>
</protein>
<dbReference type="InterPro" id="IPR001375">
    <property type="entry name" value="Peptidase_S9_cat"/>
</dbReference>
<dbReference type="GO" id="GO:0006508">
    <property type="term" value="P:proteolysis"/>
    <property type="evidence" value="ECO:0007669"/>
    <property type="project" value="InterPro"/>
</dbReference>
<dbReference type="PANTHER" id="PTHR42776">
    <property type="entry name" value="SERINE PEPTIDASE S9 FAMILY MEMBER"/>
    <property type="match status" value="1"/>
</dbReference>
<dbReference type="Gene3D" id="3.40.50.1820">
    <property type="entry name" value="alpha/beta hydrolase"/>
    <property type="match status" value="1"/>
</dbReference>
<dbReference type="Gene3D" id="2.120.10.30">
    <property type="entry name" value="TolB, C-terminal domain"/>
    <property type="match status" value="1"/>
</dbReference>
<evidence type="ECO:0000313" key="5">
    <source>
        <dbReference type="Proteomes" id="UP000321638"/>
    </source>
</evidence>
<dbReference type="Pfam" id="PF00326">
    <property type="entry name" value="Peptidase_S9"/>
    <property type="match status" value="1"/>
</dbReference>
<evidence type="ECO:0000313" key="4">
    <source>
        <dbReference type="EMBL" id="TXL74458.1"/>
    </source>
</evidence>
<proteinExistence type="predicted"/>
<evidence type="ECO:0000256" key="2">
    <source>
        <dbReference type="SAM" id="MobiDB-lite"/>
    </source>
</evidence>
<dbReference type="AlphaFoldDB" id="A0A5C8PKP1"/>
<dbReference type="SUPFAM" id="SSF53474">
    <property type="entry name" value="alpha/beta-Hydrolases"/>
    <property type="match status" value="1"/>
</dbReference>
<reference evidence="4 5" key="1">
    <citation type="submission" date="2019-06" db="EMBL/GenBank/DDBJ databases">
        <title>New taxonomy in bacterial strain CC-CFT640, isolated from vineyard.</title>
        <authorList>
            <person name="Lin S.-Y."/>
            <person name="Tsai C.-F."/>
            <person name="Young C.-C."/>
        </authorList>
    </citation>
    <scope>NUCLEOTIDE SEQUENCE [LARGE SCALE GENOMIC DNA]</scope>
    <source>
        <strain evidence="4 5">CC-CFT640</strain>
    </source>
</reference>
<keyword evidence="5" id="KW-1185">Reference proteome</keyword>
<dbReference type="InterPro" id="IPR011042">
    <property type="entry name" value="6-blade_b-propeller_TolB-like"/>
</dbReference>
<organism evidence="4 5">
    <name type="scientific">Vineibacter terrae</name>
    <dbReference type="NCBI Taxonomy" id="2586908"/>
    <lineage>
        <taxon>Bacteria</taxon>
        <taxon>Pseudomonadati</taxon>
        <taxon>Pseudomonadota</taxon>
        <taxon>Alphaproteobacteria</taxon>
        <taxon>Hyphomicrobiales</taxon>
        <taxon>Vineibacter</taxon>
    </lineage>
</organism>
<dbReference type="OrthoDB" id="1094230at2"/>
<dbReference type="Proteomes" id="UP000321638">
    <property type="component" value="Unassembled WGS sequence"/>
</dbReference>
<evidence type="ECO:0000256" key="1">
    <source>
        <dbReference type="ARBA" id="ARBA00022801"/>
    </source>
</evidence>